<evidence type="ECO:0000256" key="6">
    <source>
        <dbReference type="ARBA" id="ARBA00022842"/>
    </source>
</evidence>
<accession>A0ABN2M4H9</accession>
<dbReference type="InterPro" id="IPR020550">
    <property type="entry name" value="Inositol_monophosphatase_CS"/>
</dbReference>
<dbReference type="PRINTS" id="PR00377">
    <property type="entry name" value="IMPHPHTASES"/>
</dbReference>
<evidence type="ECO:0000256" key="5">
    <source>
        <dbReference type="ARBA" id="ARBA00022801"/>
    </source>
</evidence>
<dbReference type="Gene3D" id="3.30.540.10">
    <property type="entry name" value="Fructose-1,6-Bisphosphatase, subunit A, domain 1"/>
    <property type="match status" value="1"/>
</dbReference>
<keyword evidence="6 7" id="KW-0460">Magnesium</keyword>
<proteinExistence type="inferred from homology"/>
<comment type="cofactor">
    <cofactor evidence="2 7">
        <name>Mg(2+)</name>
        <dbReference type="ChEBI" id="CHEBI:18420"/>
    </cofactor>
</comment>
<dbReference type="PANTHER" id="PTHR20854">
    <property type="entry name" value="INOSITOL MONOPHOSPHATASE"/>
    <property type="match status" value="1"/>
</dbReference>
<dbReference type="InterPro" id="IPR020583">
    <property type="entry name" value="Inositol_monoP_metal-BS"/>
</dbReference>
<gene>
    <name evidence="8" type="ORF">GCM10009749_17240</name>
</gene>
<evidence type="ECO:0000256" key="4">
    <source>
        <dbReference type="ARBA" id="ARBA00022723"/>
    </source>
</evidence>
<dbReference type="PANTHER" id="PTHR20854:SF4">
    <property type="entry name" value="INOSITOL-1-MONOPHOSPHATASE-RELATED"/>
    <property type="match status" value="1"/>
</dbReference>
<comment type="similarity">
    <text evidence="3 7">Belongs to the inositol monophosphatase superfamily.</text>
</comment>
<evidence type="ECO:0000313" key="9">
    <source>
        <dbReference type="Proteomes" id="UP001500002"/>
    </source>
</evidence>
<dbReference type="InterPro" id="IPR033942">
    <property type="entry name" value="IMPase"/>
</dbReference>
<keyword evidence="5 7" id="KW-0378">Hydrolase</keyword>
<dbReference type="EMBL" id="BAAANJ010000005">
    <property type="protein sequence ID" value="GAA1809317.1"/>
    <property type="molecule type" value="Genomic_DNA"/>
</dbReference>
<dbReference type="Pfam" id="PF00459">
    <property type="entry name" value="Inositol_P"/>
    <property type="match status" value="1"/>
</dbReference>
<evidence type="ECO:0000256" key="3">
    <source>
        <dbReference type="ARBA" id="ARBA00009759"/>
    </source>
</evidence>
<dbReference type="RefSeq" id="WP_344295435.1">
    <property type="nucleotide sequence ID" value="NZ_BAAANJ010000005.1"/>
</dbReference>
<evidence type="ECO:0000256" key="7">
    <source>
        <dbReference type="RuleBase" id="RU364068"/>
    </source>
</evidence>
<evidence type="ECO:0000313" key="8">
    <source>
        <dbReference type="EMBL" id="GAA1809317.1"/>
    </source>
</evidence>
<dbReference type="InterPro" id="IPR000760">
    <property type="entry name" value="Inositol_monophosphatase-like"/>
</dbReference>
<name>A0ABN2M4H9_9MICO</name>
<dbReference type="SUPFAM" id="SSF56655">
    <property type="entry name" value="Carbohydrate phosphatase"/>
    <property type="match status" value="1"/>
</dbReference>
<evidence type="ECO:0000256" key="2">
    <source>
        <dbReference type="ARBA" id="ARBA00001946"/>
    </source>
</evidence>
<reference evidence="8 9" key="1">
    <citation type="journal article" date="2019" name="Int. J. Syst. Evol. Microbiol.">
        <title>The Global Catalogue of Microorganisms (GCM) 10K type strain sequencing project: providing services to taxonomists for standard genome sequencing and annotation.</title>
        <authorList>
            <consortium name="The Broad Institute Genomics Platform"/>
            <consortium name="The Broad Institute Genome Sequencing Center for Infectious Disease"/>
            <person name="Wu L."/>
            <person name="Ma J."/>
        </authorList>
    </citation>
    <scope>NUCLEOTIDE SEQUENCE [LARGE SCALE GENOMIC DNA]</scope>
    <source>
        <strain evidence="8 9">JCM 14322</strain>
    </source>
</reference>
<organism evidence="8 9">
    <name type="scientific">Agromyces neolithicus</name>
    <dbReference type="NCBI Taxonomy" id="269420"/>
    <lineage>
        <taxon>Bacteria</taxon>
        <taxon>Bacillati</taxon>
        <taxon>Actinomycetota</taxon>
        <taxon>Actinomycetes</taxon>
        <taxon>Micrococcales</taxon>
        <taxon>Microbacteriaceae</taxon>
        <taxon>Agromyces</taxon>
    </lineage>
</organism>
<keyword evidence="4 7" id="KW-0479">Metal-binding</keyword>
<evidence type="ECO:0000256" key="1">
    <source>
        <dbReference type="ARBA" id="ARBA00001033"/>
    </source>
</evidence>
<dbReference type="Gene3D" id="3.40.190.80">
    <property type="match status" value="1"/>
</dbReference>
<comment type="catalytic activity">
    <reaction evidence="1 7">
        <text>a myo-inositol phosphate + H2O = myo-inositol + phosphate</text>
        <dbReference type="Rhea" id="RHEA:24056"/>
        <dbReference type="ChEBI" id="CHEBI:15377"/>
        <dbReference type="ChEBI" id="CHEBI:17268"/>
        <dbReference type="ChEBI" id="CHEBI:43474"/>
        <dbReference type="ChEBI" id="CHEBI:84139"/>
        <dbReference type="EC" id="3.1.3.25"/>
    </reaction>
</comment>
<dbReference type="PROSITE" id="PS00630">
    <property type="entry name" value="IMP_2"/>
    <property type="match status" value="1"/>
</dbReference>
<dbReference type="PROSITE" id="PS00629">
    <property type="entry name" value="IMP_1"/>
    <property type="match status" value="1"/>
</dbReference>
<dbReference type="CDD" id="cd01639">
    <property type="entry name" value="IMPase"/>
    <property type="match status" value="1"/>
</dbReference>
<keyword evidence="9" id="KW-1185">Reference proteome</keyword>
<comment type="caution">
    <text evidence="8">The sequence shown here is derived from an EMBL/GenBank/DDBJ whole genome shotgun (WGS) entry which is preliminary data.</text>
</comment>
<sequence>MTQHEASVDPAALLDLATSIAVEAGEFALAARRAGGSGVEVAATKSTPTDIVTATDRDTEALIRERILAARPDDGIVGEEHDSRAGTSGISWVVDPIDGTVNFLYGVPAWTVSVAVVAGAPDPGSWQGLAGVVVNPTTGEVFTASAGGGAWLGDQRLQVNTGVPLGRALVGTGFGYSADVRREQAQVLLGMLPQVRDIRRIGSAALDLGLLAAGRLDAFYERGLNPWDHAAGGIIAREAGAKVGGRGGGRESSELFIAAAPGLYDELAAALEAAGA</sequence>
<dbReference type="EC" id="3.1.3.25" evidence="7"/>
<protein>
    <recommendedName>
        <fullName evidence="7">Inositol-1-monophosphatase</fullName>
        <ecNumber evidence="7">3.1.3.25</ecNumber>
    </recommendedName>
</protein>
<dbReference type="Proteomes" id="UP001500002">
    <property type="component" value="Unassembled WGS sequence"/>
</dbReference>